<feature type="domain" description="DinB-like" evidence="1">
    <location>
        <begin position="49"/>
        <end position="173"/>
    </location>
</feature>
<dbReference type="Pfam" id="PF12867">
    <property type="entry name" value="DinB_2"/>
    <property type="match status" value="1"/>
</dbReference>
<evidence type="ECO:0000313" key="2">
    <source>
        <dbReference type="EMBL" id="QDT13593.1"/>
    </source>
</evidence>
<protein>
    <submittedName>
        <fullName evidence="2">DinB superfamily protein</fullName>
    </submittedName>
</protein>
<dbReference type="RefSeq" id="WP_145421300.1">
    <property type="nucleotide sequence ID" value="NZ_CP036526.1"/>
</dbReference>
<dbReference type="InterPro" id="IPR024775">
    <property type="entry name" value="DinB-like"/>
</dbReference>
<dbReference type="AlphaFoldDB" id="A0A517P2K1"/>
<evidence type="ECO:0000259" key="1">
    <source>
        <dbReference type="Pfam" id="PF12867"/>
    </source>
</evidence>
<dbReference type="SUPFAM" id="SSF109854">
    <property type="entry name" value="DinB/YfiT-like putative metalloenzymes"/>
    <property type="match status" value="1"/>
</dbReference>
<evidence type="ECO:0000313" key="3">
    <source>
        <dbReference type="Proteomes" id="UP000319817"/>
    </source>
</evidence>
<organism evidence="2 3">
    <name type="scientific">Stieleria marina</name>
    <dbReference type="NCBI Taxonomy" id="1930275"/>
    <lineage>
        <taxon>Bacteria</taxon>
        <taxon>Pseudomonadati</taxon>
        <taxon>Planctomycetota</taxon>
        <taxon>Planctomycetia</taxon>
        <taxon>Pirellulales</taxon>
        <taxon>Pirellulaceae</taxon>
        <taxon>Stieleria</taxon>
    </lineage>
</organism>
<proteinExistence type="predicted"/>
<accession>A0A517P2K1</accession>
<reference evidence="2 3" key="1">
    <citation type="submission" date="2019-02" db="EMBL/GenBank/DDBJ databases">
        <title>Deep-cultivation of Planctomycetes and their phenomic and genomic characterization uncovers novel biology.</title>
        <authorList>
            <person name="Wiegand S."/>
            <person name="Jogler M."/>
            <person name="Boedeker C."/>
            <person name="Pinto D."/>
            <person name="Vollmers J."/>
            <person name="Rivas-Marin E."/>
            <person name="Kohn T."/>
            <person name="Peeters S.H."/>
            <person name="Heuer A."/>
            <person name="Rast P."/>
            <person name="Oberbeckmann S."/>
            <person name="Bunk B."/>
            <person name="Jeske O."/>
            <person name="Meyerdierks A."/>
            <person name="Storesund J.E."/>
            <person name="Kallscheuer N."/>
            <person name="Luecker S."/>
            <person name="Lage O.M."/>
            <person name="Pohl T."/>
            <person name="Merkel B.J."/>
            <person name="Hornburger P."/>
            <person name="Mueller R.-W."/>
            <person name="Bruemmer F."/>
            <person name="Labrenz M."/>
            <person name="Spormann A.M."/>
            <person name="Op den Camp H."/>
            <person name="Overmann J."/>
            <person name="Amann R."/>
            <person name="Jetten M.S.M."/>
            <person name="Mascher T."/>
            <person name="Medema M.H."/>
            <person name="Devos D.P."/>
            <person name="Kaster A.-K."/>
            <person name="Ovreas L."/>
            <person name="Rohde M."/>
            <person name="Galperin M.Y."/>
            <person name="Jogler C."/>
        </authorList>
    </citation>
    <scope>NUCLEOTIDE SEQUENCE [LARGE SCALE GENOMIC DNA]</scope>
    <source>
        <strain evidence="2 3">K23_9</strain>
    </source>
</reference>
<dbReference type="EMBL" id="CP036526">
    <property type="protein sequence ID" value="QDT13593.1"/>
    <property type="molecule type" value="Genomic_DNA"/>
</dbReference>
<gene>
    <name evidence="2" type="ORF">K239x_56130</name>
</gene>
<dbReference type="OrthoDB" id="9793216at2"/>
<name>A0A517P2K1_9BACT</name>
<sequence>MKPPQESSLASRRPADSEFTEPYHRDLVNRLDGPCATTVLTDQMYWLCELASSISTLQIDTVHAPYSWTVRQVFEHCADAERVFGYRMLRIAAGDQTNLPSWDENAYAESRFGLGNFTHIVTELGALRKANVMLLRRIIPGCWDKTGFVDEKEISLRAIAWITAGHLHHHLEIVEKRCEITVDRKMPVEKPTGQPAG</sequence>
<dbReference type="Gene3D" id="1.20.120.450">
    <property type="entry name" value="dinb family like domain"/>
    <property type="match status" value="1"/>
</dbReference>
<dbReference type="InterPro" id="IPR034660">
    <property type="entry name" value="DinB/YfiT-like"/>
</dbReference>
<dbReference type="Proteomes" id="UP000319817">
    <property type="component" value="Chromosome"/>
</dbReference>
<keyword evidence="3" id="KW-1185">Reference proteome</keyword>